<dbReference type="InterPro" id="IPR014710">
    <property type="entry name" value="RmlC-like_jellyroll"/>
</dbReference>
<dbReference type="CDD" id="cd07010">
    <property type="entry name" value="cupin_PMI_type_I_N_bac"/>
    <property type="match status" value="1"/>
</dbReference>
<feature type="domain" description="Phosphomannose isomerase type I catalytic" evidence="5">
    <location>
        <begin position="4"/>
        <end position="107"/>
    </location>
</feature>
<evidence type="ECO:0000259" key="5">
    <source>
        <dbReference type="Pfam" id="PF20511"/>
    </source>
</evidence>
<evidence type="ECO:0000256" key="3">
    <source>
        <dbReference type="PIRSR" id="PIRSR036894-1"/>
    </source>
</evidence>
<dbReference type="GO" id="GO:0005975">
    <property type="term" value="P:carbohydrate metabolic process"/>
    <property type="evidence" value="ECO:0007669"/>
    <property type="project" value="InterPro"/>
</dbReference>
<feature type="active site" evidence="4">
    <location>
        <position position="189"/>
    </location>
</feature>
<keyword evidence="7" id="KW-1185">Reference proteome</keyword>
<feature type="binding site" evidence="3">
    <location>
        <position position="95"/>
    </location>
    <ligand>
        <name>Zn(2+)</name>
        <dbReference type="ChEBI" id="CHEBI:29105"/>
    </ligand>
</feature>
<dbReference type="Gene3D" id="2.60.120.10">
    <property type="entry name" value="Jelly Rolls"/>
    <property type="match status" value="2"/>
</dbReference>
<dbReference type="GO" id="GO:0008270">
    <property type="term" value="F:zinc ion binding"/>
    <property type="evidence" value="ECO:0007669"/>
    <property type="project" value="InterPro"/>
</dbReference>
<dbReference type="PIRSF" id="PIRSF036894">
    <property type="entry name" value="PMI_Firm_short"/>
    <property type="match status" value="1"/>
</dbReference>
<organism evidence="6 7">
    <name type="scientific">Mesoplasma syrphidae</name>
    <dbReference type="NCBI Taxonomy" id="225999"/>
    <lineage>
        <taxon>Bacteria</taxon>
        <taxon>Bacillati</taxon>
        <taxon>Mycoplasmatota</taxon>
        <taxon>Mollicutes</taxon>
        <taxon>Entomoplasmatales</taxon>
        <taxon>Entomoplasmataceae</taxon>
        <taxon>Mesoplasma</taxon>
    </lineage>
</organism>
<dbReference type="Pfam" id="PF20511">
    <property type="entry name" value="PMI_typeI_cat"/>
    <property type="match status" value="1"/>
</dbReference>
<sequence length="305" mass="34704">MQIVKLKPFFSEKIWGCSKLKDFGFEIPENKKIGEAWVISAHNNGMSYLTDGLFKDQALKTVFENNRNLFGNYQGEYPLLAKIITADDYLSVQVHPDDQYAMAKHKQLGKPESWYILDCPKDAKIIYGHTAQSKAELESMIENGKWQELLKEESIKPGDFLFVDTGKIHAITPGVTVYELQRSSDITYRLYDYDRLDDQSQPRRLDLQDSINCTIVPDSKSLIIQNAEKKIFSSSVFSIYILNADQESEFILDEEASWLQFTVISGTGTINDQHFKAGESAISLGKLEPIKVTGNLQVIISWIKK</sequence>
<dbReference type="InterPro" id="IPR046457">
    <property type="entry name" value="PMI_typeI_cat"/>
</dbReference>
<dbReference type="PANTHER" id="PTHR42742:SF3">
    <property type="entry name" value="FRUCTOKINASE"/>
    <property type="match status" value="1"/>
</dbReference>
<dbReference type="OrthoDB" id="9808275at2"/>
<dbReference type="EMBL" id="CP025257">
    <property type="protein sequence ID" value="AUF83422.1"/>
    <property type="molecule type" value="Genomic_DNA"/>
</dbReference>
<dbReference type="PANTHER" id="PTHR42742">
    <property type="entry name" value="TRANSCRIPTIONAL REPRESSOR MPRA"/>
    <property type="match status" value="1"/>
</dbReference>
<proteinExistence type="predicted"/>
<comment type="cofactor">
    <cofactor evidence="3">
        <name>Zn(2+)</name>
        <dbReference type="ChEBI" id="CHEBI:29105"/>
    </cofactor>
    <text evidence="3">Binds 1 zinc ion per subunit.</text>
</comment>
<gene>
    <name evidence="6" type="ORF">CXP39_01200</name>
</gene>
<feature type="binding site" evidence="3">
    <location>
        <position position="112"/>
    </location>
    <ligand>
        <name>Zn(2+)</name>
        <dbReference type="ChEBI" id="CHEBI:29105"/>
    </ligand>
</feature>
<evidence type="ECO:0000313" key="6">
    <source>
        <dbReference type="EMBL" id="AUF83422.1"/>
    </source>
</evidence>
<dbReference type="GO" id="GO:0004476">
    <property type="term" value="F:mannose-6-phosphate isomerase activity"/>
    <property type="evidence" value="ECO:0007669"/>
    <property type="project" value="InterPro"/>
</dbReference>
<dbReference type="Proteomes" id="UP000233419">
    <property type="component" value="Chromosome"/>
</dbReference>
<dbReference type="InterPro" id="IPR051804">
    <property type="entry name" value="Carb_Metab_Reg_Kinase/Isom"/>
</dbReference>
<name>A0A2K9BQZ1_9MOLU</name>
<dbReference type="KEGG" id="msyr:CXP39_01200"/>
<dbReference type="SUPFAM" id="SSF51182">
    <property type="entry name" value="RmlC-like cupins"/>
    <property type="match status" value="1"/>
</dbReference>
<dbReference type="AlphaFoldDB" id="A0A2K9BQZ1"/>
<dbReference type="RefSeq" id="WP_027048522.1">
    <property type="nucleotide sequence ID" value="NZ_CP025257.1"/>
</dbReference>
<dbReference type="InterPro" id="IPR011051">
    <property type="entry name" value="RmlC_Cupin_sf"/>
</dbReference>
<dbReference type="InterPro" id="IPR014628">
    <property type="entry name" value="Man6P_isomerase_Firm_short"/>
</dbReference>
<keyword evidence="6" id="KW-0413">Isomerase</keyword>
<keyword evidence="2 3" id="KW-0862">Zinc</keyword>
<reference evidence="6 7" key="1">
    <citation type="submission" date="2017-12" db="EMBL/GenBank/DDBJ databases">
        <title>Mesoplasma syrphidae YJS, Complete Genome.</title>
        <authorList>
            <person name="Knight T.F."/>
            <person name="Citino T."/>
            <person name="Rubinstein R."/>
            <person name="Neuschaefer Z."/>
        </authorList>
    </citation>
    <scope>NUCLEOTIDE SEQUENCE [LARGE SCALE GENOMIC DNA]</scope>
    <source>
        <strain evidence="6 7">YJS</strain>
    </source>
</reference>
<accession>A0A2K9BQZ1</accession>
<keyword evidence="1 3" id="KW-0479">Metal-binding</keyword>
<evidence type="ECO:0000256" key="1">
    <source>
        <dbReference type="ARBA" id="ARBA00022723"/>
    </source>
</evidence>
<evidence type="ECO:0000256" key="4">
    <source>
        <dbReference type="PIRSR" id="PIRSR036894-2"/>
    </source>
</evidence>
<feature type="binding site" evidence="3">
    <location>
        <position position="169"/>
    </location>
    <ligand>
        <name>Zn(2+)</name>
        <dbReference type="ChEBI" id="CHEBI:29105"/>
    </ligand>
</feature>
<evidence type="ECO:0000313" key="7">
    <source>
        <dbReference type="Proteomes" id="UP000233419"/>
    </source>
</evidence>
<protein>
    <submittedName>
        <fullName evidence="6">Mannose-6-phosphate isomerase</fullName>
    </submittedName>
</protein>
<evidence type="ECO:0000256" key="2">
    <source>
        <dbReference type="ARBA" id="ARBA00022833"/>
    </source>
</evidence>